<feature type="transmembrane region" description="Helical" evidence="8">
    <location>
        <begin position="426"/>
        <end position="448"/>
    </location>
</feature>
<evidence type="ECO:0000256" key="6">
    <source>
        <dbReference type="ARBA" id="ARBA00023065"/>
    </source>
</evidence>
<evidence type="ECO:0000256" key="1">
    <source>
        <dbReference type="ARBA" id="ARBA00004651"/>
    </source>
</evidence>
<dbReference type="Pfam" id="PF02386">
    <property type="entry name" value="TrkH"/>
    <property type="match status" value="1"/>
</dbReference>
<keyword evidence="7 8" id="KW-0472">Membrane</keyword>
<dbReference type="EMBL" id="JACJIA010000022">
    <property type="protein sequence ID" value="MBA8957331.1"/>
    <property type="molecule type" value="Genomic_DNA"/>
</dbReference>
<dbReference type="GO" id="GO:0005886">
    <property type="term" value="C:plasma membrane"/>
    <property type="evidence" value="ECO:0007669"/>
    <property type="project" value="UniProtKB-SubCell"/>
</dbReference>
<feature type="transmembrane region" description="Helical" evidence="8">
    <location>
        <begin position="211"/>
        <end position="233"/>
    </location>
</feature>
<dbReference type="PANTHER" id="PTHR32024">
    <property type="entry name" value="TRK SYSTEM POTASSIUM UPTAKE PROTEIN TRKG-RELATED"/>
    <property type="match status" value="1"/>
</dbReference>
<keyword evidence="4 8" id="KW-0812">Transmembrane</keyword>
<keyword evidence="3" id="KW-1003">Cell membrane</keyword>
<feature type="transmembrane region" description="Helical" evidence="8">
    <location>
        <begin position="245"/>
        <end position="268"/>
    </location>
</feature>
<dbReference type="GO" id="GO:0008324">
    <property type="term" value="F:monoatomic cation transmembrane transporter activity"/>
    <property type="evidence" value="ECO:0007669"/>
    <property type="project" value="InterPro"/>
</dbReference>
<evidence type="ECO:0000256" key="7">
    <source>
        <dbReference type="ARBA" id="ARBA00023136"/>
    </source>
</evidence>
<feature type="transmembrane region" description="Helical" evidence="8">
    <location>
        <begin position="370"/>
        <end position="391"/>
    </location>
</feature>
<dbReference type="InterPro" id="IPR003445">
    <property type="entry name" value="Cat_transpt"/>
</dbReference>
<reference evidence="9 10" key="1">
    <citation type="submission" date="2020-08" db="EMBL/GenBank/DDBJ databases">
        <title>Genomic Encyclopedia of Type Strains, Phase IV (KMG-IV): sequencing the most valuable type-strain genomes for metagenomic binning, comparative biology and taxonomic classification.</title>
        <authorList>
            <person name="Goeker M."/>
        </authorList>
    </citation>
    <scope>NUCLEOTIDE SEQUENCE [LARGE SCALE GENOMIC DNA]</scope>
    <source>
        <strain evidence="9 10">DSM 44197</strain>
    </source>
</reference>
<sequence>MRVRQAVPRSARPRWARLRGSVLLGRFQHPAQVVVTGFGLAILAGTLALSLPAASTDPEPVRFLDALFTATSAVCLTGLVTVHTEAHWSVFGEIVIMCLMQVGGLGLMTLATLFALLLSGRIGLRARLATQTETKTLGAADVRHVVLRVVAFSAVCETIVAVVLTARLVLGYGEPFGRAVYLGAFHSVSAFNNAGFALWHDSLVRFAGDEWMILSICAATMVGGLGFPVWFELARNWRRPRTWSMLTRITLLTSSVLLAGGTVVLTAAEWGNPRTLGAMAVPDRWLAGLTAAVMPRSGGFNSIDVSQMRSESWLVTDVLMFIGGGSAGTAGGIKVTTFGLLAFVLWAEMRGEPHVNIGYRRVAEATQRQAMAIVLLAVGLVVGATFVLLAMTPHSLDQVLFETVSAFATVGLSTGITDDLPPAGHVLLVVLMFVGRTGPLTLATALALRDRARRYELPEERPIVG</sequence>
<evidence type="ECO:0000313" key="10">
    <source>
        <dbReference type="Proteomes" id="UP000572680"/>
    </source>
</evidence>
<feature type="transmembrane region" description="Helical" evidence="8">
    <location>
        <begin position="318"/>
        <end position="349"/>
    </location>
</feature>
<protein>
    <submittedName>
        <fullName evidence="9">Potassium uptake TrkH family protein</fullName>
    </submittedName>
</protein>
<dbReference type="PANTHER" id="PTHR32024:SF1">
    <property type="entry name" value="KTR SYSTEM POTASSIUM UPTAKE PROTEIN B"/>
    <property type="match status" value="1"/>
</dbReference>
<feature type="transmembrane region" description="Helical" evidence="8">
    <location>
        <begin position="94"/>
        <end position="118"/>
    </location>
</feature>
<evidence type="ECO:0000256" key="4">
    <source>
        <dbReference type="ARBA" id="ARBA00022692"/>
    </source>
</evidence>
<evidence type="ECO:0000256" key="5">
    <source>
        <dbReference type="ARBA" id="ARBA00022989"/>
    </source>
</evidence>
<keyword evidence="2" id="KW-0813">Transport</keyword>
<evidence type="ECO:0000256" key="3">
    <source>
        <dbReference type="ARBA" id="ARBA00022475"/>
    </source>
</evidence>
<name>A0A7W3LZQ4_ACTNM</name>
<dbReference type="GO" id="GO:0030001">
    <property type="term" value="P:metal ion transport"/>
    <property type="evidence" value="ECO:0007669"/>
    <property type="project" value="UniProtKB-ARBA"/>
</dbReference>
<dbReference type="AlphaFoldDB" id="A0A7W3LZQ4"/>
<accession>A0A7W3LZQ4</accession>
<organism evidence="9 10">
    <name type="scientific">Actinomadura namibiensis</name>
    <dbReference type="NCBI Taxonomy" id="182080"/>
    <lineage>
        <taxon>Bacteria</taxon>
        <taxon>Bacillati</taxon>
        <taxon>Actinomycetota</taxon>
        <taxon>Actinomycetes</taxon>
        <taxon>Streptosporangiales</taxon>
        <taxon>Thermomonosporaceae</taxon>
        <taxon>Actinomadura</taxon>
    </lineage>
</organism>
<feature type="transmembrane region" description="Helical" evidence="8">
    <location>
        <begin position="145"/>
        <end position="170"/>
    </location>
</feature>
<keyword evidence="6" id="KW-0406">Ion transport</keyword>
<evidence type="ECO:0000313" key="9">
    <source>
        <dbReference type="EMBL" id="MBA8957331.1"/>
    </source>
</evidence>
<proteinExistence type="predicted"/>
<evidence type="ECO:0000256" key="2">
    <source>
        <dbReference type="ARBA" id="ARBA00022448"/>
    </source>
</evidence>
<dbReference type="Proteomes" id="UP000572680">
    <property type="component" value="Unassembled WGS sequence"/>
</dbReference>
<comment type="caution">
    <text evidence="9">The sequence shown here is derived from an EMBL/GenBank/DDBJ whole genome shotgun (WGS) entry which is preliminary data.</text>
</comment>
<keyword evidence="5 8" id="KW-1133">Transmembrane helix</keyword>
<comment type="subcellular location">
    <subcellularLocation>
        <location evidence="1">Cell membrane</location>
        <topology evidence="1">Multi-pass membrane protein</topology>
    </subcellularLocation>
</comment>
<gene>
    <name evidence="9" type="ORF">HNR61_009024</name>
</gene>
<keyword evidence="10" id="KW-1185">Reference proteome</keyword>
<evidence type="ECO:0000256" key="8">
    <source>
        <dbReference type="SAM" id="Phobius"/>
    </source>
</evidence>
<feature type="transmembrane region" description="Helical" evidence="8">
    <location>
        <begin position="33"/>
        <end position="51"/>
    </location>
</feature>